<sequence>MYRHASALWETYTDTEKVSWICETVMKMEVVSEHEDLRRCRTGNMGPWFAIYGGQIIFRSPEGTSRSWDPLNNASDAIEAEKIFTNSNEEVQEKYTTALTMLLQIEDWKLTPTAILKLTQAPGGIRAEAMFMAVNQTYES</sequence>
<gene>
    <name evidence="1" type="ORF">EHV15_35835</name>
</gene>
<dbReference type="Proteomes" id="UP000267017">
    <property type="component" value="Unassembled WGS sequence"/>
</dbReference>
<dbReference type="AlphaFoldDB" id="A0A3P3TBP2"/>
<organism evidence="1 2">
    <name type="scientific">Paenibacillus oralis</name>
    <dbReference type="NCBI Taxonomy" id="2490856"/>
    <lineage>
        <taxon>Bacteria</taxon>
        <taxon>Bacillati</taxon>
        <taxon>Bacillota</taxon>
        <taxon>Bacilli</taxon>
        <taxon>Bacillales</taxon>
        <taxon>Paenibacillaceae</taxon>
        <taxon>Paenibacillus</taxon>
    </lineage>
</organism>
<evidence type="ECO:0000313" key="2">
    <source>
        <dbReference type="Proteomes" id="UP000267017"/>
    </source>
</evidence>
<dbReference type="RefSeq" id="WP_128636037.1">
    <property type="nucleotide sequence ID" value="NZ_RRCN01000002.1"/>
</dbReference>
<keyword evidence="2" id="KW-1185">Reference proteome</keyword>
<protein>
    <submittedName>
        <fullName evidence="1">Uncharacterized protein</fullName>
    </submittedName>
</protein>
<evidence type="ECO:0000313" key="1">
    <source>
        <dbReference type="EMBL" id="RRJ54944.1"/>
    </source>
</evidence>
<name>A0A3P3TBP2_9BACL</name>
<reference evidence="1 2" key="1">
    <citation type="submission" date="2018-11" db="EMBL/GenBank/DDBJ databases">
        <title>Genome sequencing of Paenibacillus sp. KCOM 3021 (= ChDC PVNT-B20).</title>
        <authorList>
            <person name="Kook J.-K."/>
            <person name="Park S.-N."/>
            <person name="Lim Y.K."/>
        </authorList>
    </citation>
    <scope>NUCLEOTIDE SEQUENCE [LARGE SCALE GENOMIC DNA]</scope>
    <source>
        <strain evidence="1 2">KCOM 3021</strain>
    </source>
</reference>
<proteinExistence type="predicted"/>
<comment type="caution">
    <text evidence="1">The sequence shown here is derived from an EMBL/GenBank/DDBJ whole genome shotgun (WGS) entry which is preliminary data.</text>
</comment>
<dbReference type="EMBL" id="RRCN01000002">
    <property type="protein sequence ID" value="RRJ54944.1"/>
    <property type="molecule type" value="Genomic_DNA"/>
</dbReference>
<accession>A0A3P3TBP2</accession>